<dbReference type="SUPFAM" id="SSF55904">
    <property type="entry name" value="Ornithine decarboxylase C-terminal domain"/>
    <property type="match status" value="1"/>
</dbReference>
<evidence type="ECO:0000256" key="1">
    <source>
        <dbReference type="ARBA" id="ARBA00001933"/>
    </source>
</evidence>
<reference evidence="8" key="2">
    <citation type="journal article" date="2021" name="PeerJ">
        <title>Extensive microbial diversity within the chicken gut microbiome revealed by metagenomics and culture.</title>
        <authorList>
            <person name="Gilroy R."/>
            <person name="Ravi A."/>
            <person name="Getino M."/>
            <person name="Pursley I."/>
            <person name="Horton D.L."/>
            <person name="Alikhan N.F."/>
            <person name="Baker D."/>
            <person name="Gharbi K."/>
            <person name="Hall N."/>
            <person name="Watson M."/>
            <person name="Adriaenssens E.M."/>
            <person name="Foster-Nyarko E."/>
            <person name="Jarju S."/>
            <person name="Secka A."/>
            <person name="Antonio M."/>
            <person name="Oren A."/>
            <person name="Chaudhuri R.R."/>
            <person name="La Ragione R."/>
            <person name="Hildebrand F."/>
            <person name="Pallen M.J."/>
        </authorList>
    </citation>
    <scope>NUCLEOTIDE SEQUENCE</scope>
    <source>
        <strain evidence="8">ChiHecec3B27-6122</strain>
    </source>
</reference>
<dbReference type="InterPro" id="IPR052357">
    <property type="entry name" value="Orn_Lys_Arg_decarboxylase-I"/>
</dbReference>
<evidence type="ECO:0000259" key="7">
    <source>
        <dbReference type="Pfam" id="PF03711"/>
    </source>
</evidence>
<gene>
    <name evidence="8" type="ORF">IAD42_01585</name>
</gene>
<dbReference type="InterPro" id="IPR008286">
    <property type="entry name" value="Prn/Lys/Arg_de-COase_C"/>
</dbReference>
<protein>
    <submittedName>
        <fullName evidence="8">Amino acid decarboxylase</fullName>
    </submittedName>
</protein>
<evidence type="ECO:0000256" key="3">
    <source>
        <dbReference type="ARBA" id="ARBA00022793"/>
    </source>
</evidence>
<dbReference type="Gene3D" id="3.40.640.10">
    <property type="entry name" value="Type I PLP-dependent aspartate aminotransferase-like (Major domain)"/>
    <property type="match status" value="1"/>
</dbReference>
<evidence type="ECO:0000256" key="5">
    <source>
        <dbReference type="ARBA" id="ARBA00023239"/>
    </source>
</evidence>
<evidence type="ECO:0000256" key="4">
    <source>
        <dbReference type="ARBA" id="ARBA00022898"/>
    </source>
</evidence>
<dbReference type="InterPro" id="IPR015424">
    <property type="entry name" value="PyrdxlP-dep_Trfase"/>
</dbReference>
<accession>A0A9D1G4R2</accession>
<dbReference type="PANTHER" id="PTHR43277:SF4">
    <property type="entry name" value="ARGININE DECARBOXYLASE"/>
    <property type="match status" value="1"/>
</dbReference>
<name>A0A9D1G4R2_9FIRM</name>
<proteinExistence type="inferred from homology"/>
<keyword evidence="4" id="KW-0663">Pyridoxal phosphate</keyword>
<dbReference type="SUPFAM" id="SSF53383">
    <property type="entry name" value="PLP-dependent transferases"/>
    <property type="match status" value="1"/>
</dbReference>
<evidence type="ECO:0000313" key="9">
    <source>
        <dbReference type="Proteomes" id="UP000886876"/>
    </source>
</evidence>
<sequence>MSTPICDFVRGYCESVAIRLHMPGHKGGGELGCEVLDITEVAGADDLACPEGIILESEENTTELFGSRHTFYSAGGSSQCVKAMLHLAYIYRPEGATNRILAARNAHKSFLHGCALLGLEPVWLYPDEPSPLCSCPVSPEALAQALDAGERPFAVYITSPDYLGGVQDTAALAEVCHARGVPLLVDNAHGAYLKFLSPSRHPLDLGADMCCDSAHKTLPVLTGGAYLHVAEGAMAPYEAEARHSLAVFGSSSPSYLILQSLDLCADRLDKDYPVLIRETVRRVAALSRELGLIPPEGDPLKLALPAGDFDCTGPELASCLRDWRTEAEYVDADWVVLMFTPGLGEGAYDTVRRALPRRRPSERRPRTLPKPGEVVLSPREALLARRVSVPVSEAAGRVCAEAAVSCPPAIPIAVCGERITPEAAALMEKLGVSQISVVEGLE</sequence>
<feature type="domain" description="Orn/Lys/Arg decarboxylases family 1 pyridoxal-P attachment site" evidence="6">
    <location>
        <begin position="12"/>
        <end position="283"/>
    </location>
</feature>
<dbReference type="Pfam" id="PF01276">
    <property type="entry name" value="OKR_DC_1"/>
    <property type="match status" value="1"/>
</dbReference>
<keyword evidence="5" id="KW-0456">Lyase</keyword>
<dbReference type="Gene3D" id="3.90.100.10">
    <property type="entry name" value="Orn/Lys/Arg decarboxylase, C-terminal domain"/>
    <property type="match status" value="1"/>
</dbReference>
<dbReference type="EMBL" id="DVJS01000036">
    <property type="protein sequence ID" value="HIS96649.1"/>
    <property type="molecule type" value="Genomic_DNA"/>
</dbReference>
<comment type="cofactor">
    <cofactor evidence="1">
        <name>pyridoxal 5'-phosphate</name>
        <dbReference type="ChEBI" id="CHEBI:597326"/>
    </cofactor>
</comment>
<evidence type="ECO:0000313" key="8">
    <source>
        <dbReference type="EMBL" id="HIS96649.1"/>
    </source>
</evidence>
<dbReference type="GO" id="GO:0016831">
    <property type="term" value="F:carboxy-lyase activity"/>
    <property type="evidence" value="ECO:0007669"/>
    <property type="project" value="UniProtKB-KW"/>
</dbReference>
<evidence type="ECO:0000259" key="6">
    <source>
        <dbReference type="Pfam" id="PF01276"/>
    </source>
</evidence>
<dbReference type="InterPro" id="IPR015421">
    <property type="entry name" value="PyrdxlP-dep_Trfase_major"/>
</dbReference>
<dbReference type="AlphaFoldDB" id="A0A9D1G4R2"/>
<reference evidence="8" key="1">
    <citation type="submission" date="2020-10" db="EMBL/GenBank/DDBJ databases">
        <authorList>
            <person name="Gilroy R."/>
        </authorList>
    </citation>
    <scope>NUCLEOTIDE SEQUENCE</scope>
    <source>
        <strain evidence="8">ChiHecec3B27-6122</strain>
    </source>
</reference>
<organism evidence="8 9">
    <name type="scientific">Candidatus Scatomorpha pullistercoris</name>
    <dbReference type="NCBI Taxonomy" id="2840929"/>
    <lineage>
        <taxon>Bacteria</taxon>
        <taxon>Bacillati</taxon>
        <taxon>Bacillota</taxon>
        <taxon>Clostridia</taxon>
        <taxon>Eubacteriales</taxon>
        <taxon>Candidatus Scatomorpha</taxon>
    </lineage>
</organism>
<dbReference type="InterPro" id="IPR036633">
    <property type="entry name" value="Prn/Lys/Arg_de-COase_C_sf"/>
</dbReference>
<dbReference type="Pfam" id="PF03711">
    <property type="entry name" value="OKR_DC_1_C"/>
    <property type="match status" value="1"/>
</dbReference>
<comment type="caution">
    <text evidence="8">The sequence shown here is derived from an EMBL/GenBank/DDBJ whole genome shotgun (WGS) entry which is preliminary data.</text>
</comment>
<dbReference type="PANTHER" id="PTHR43277">
    <property type="entry name" value="ARGININE DECARBOXYLASE"/>
    <property type="match status" value="1"/>
</dbReference>
<keyword evidence="3" id="KW-0210">Decarboxylase</keyword>
<feature type="domain" description="Orn/Lys/Arg decarboxylase C-terminal" evidence="7">
    <location>
        <begin position="387"/>
        <end position="428"/>
    </location>
</feature>
<dbReference type="Proteomes" id="UP000886876">
    <property type="component" value="Unassembled WGS sequence"/>
</dbReference>
<evidence type="ECO:0000256" key="2">
    <source>
        <dbReference type="ARBA" id="ARBA00010671"/>
    </source>
</evidence>
<comment type="similarity">
    <text evidence="2">Belongs to the Orn/Lys/Arg decarboxylase class-I family.</text>
</comment>
<dbReference type="InterPro" id="IPR000310">
    <property type="entry name" value="Orn/Lys/Arg_deCO2ase_major_dom"/>
</dbReference>